<reference evidence="2 3" key="1">
    <citation type="submission" date="2011-10" db="EMBL/GenBank/DDBJ databases">
        <title>Whole genome sequence of Selenomonas ruminantium subsp. lactilytica TAM6421.</title>
        <authorList>
            <person name="Oguchi A."/>
            <person name="Ankai A."/>
            <person name="Kaneko J."/>
            <person name="Yamada-Narita S."/>
            <person name="Fukui S."/>
            <person name="Takahashi M."/>
            <person name="Onodera T."/>
            <person name="Kojima S."/>
            <person name="Fushimi T."/>
            <person name="Abe N."/>
            <person name="Kamio Y."/>
            <person name="Yamazaki S."/>
            <person name="Fujita N."/>
        </authorList>
    </citation>
    <scope>NUCLEOTIDE SEQUENCE [LARGE SCALE GENOMIC DNA]</scope>
    <source>
        <strain evidence="3">NBRC 103574 / TAM6421</strain>
        <plasmid evidence="2 3">pSRC6</plasmid>
    </source>
</reference>
<dbReference type="KEGG" id="sri:SELR_pSRC600050"/>
<evidence type="ECO:0000313" key="3">
    <source>
        <dbReference type="Proteomes" id="UP000007887"/>
    </source>
</evidence>
<keyword evidence="2" id="KW-0614">Plasmid</keyword>
<evidence type="ECO:0000313" key="2">
    <source>
        <dbReference type="EMBL" id="BAL84757.1"/>
    </source>
</evidence>
<dbReference type="PANTHER" id="PTHR34825">
    <property type="entry name" value="CONSERVED PROTEIN, WITH A WEAK D-GALACTARATE DEHYDRATASE/ALTRONATE HYDROLASE DOMAIN"/>
    <property type="match status" value="1"/>
</dbReference>
<dbReference type="PANTHER" id="PTHR34825:SF1">
    <property type="entry name" value="AAA-ATPASE-LIKE DOMAIN-CONTAINING PROTEIN"/>
    <property type="match status" value="1"/>
</dbReference>
<geneLocation type="plasmid" evidence="2 3">
    <name>pSRC6</name>
</geneLocation>
<name>I0GVH0_SELRL</name>
<dbReference type="EMBL" id="AP012295">
    <property type="protein sequence ID" value="BAL84757.1"/>
    <property type="molecule type" value="Genomic_DNA"/>
</dbReference>
<dbReference type="SUPFAM" id="SSF52540">
    <property type="entry name" value="P-loop containing nucleoside triphosphate hydrolases"/>
    <property type="match status" value="1"/>
</dbReference>
<dbReference type="GeneID" id="61463766"/>
<organism evidence="2 3">
    <name type="scientific">Selenomonas ruminantium subsp. lactilytica (strain NBRC 103574 / TAM6421)</name>
    <dbReference type="NCBI Taxonomy" id="927704"/>
    <lineage>
        <taxon>Bacteria</taxon>
        <taxon>Bacillati</taxon>
        <taxon>Bacillota</taxon>
        <taxon>Negativicutes</taxon>
        <taxon>Selenomonadales</taxon>
        <taxon>Selenomonadaceae</taxon>
        <taxon>Selenomonas</taxon>
    </lineage>
</organism>
<gene>
    <name evidence="2" type="ordered locus">SELR_pSRC600050</name>
</gene>
<accession>I0GVH0</accession>
<dbReference type="Proteomes" id="UP000007887">
    <property type="component" value="Plasmid pSRC6"/>
</dbReference>
<evidence type="ECO:0000259" key="1">
    <source>
        <dbReference type="Pfam" id="PF09820"/>
    </source>
</evidence>
<sequence length="404" mass="46217">MKLPIGIEDFAMLRQNNYYFVDKSLFIKDLLDRSPKVLVMTRPPRFGKSLLLSMPKYFFSSEYGKGNRHLFDGLAIEQAGSPYMDEQGEKPVVMISLKECRGTTWAQMLENLKSKMAALYQQYMFLMKNKAIRDVERRYFTAICNKSSNTASLEISLQQLLQFIKQHYHKPVVLLIDDYDMVIQQAWENDFYTEACTFMGNFLGSALKTNPALDFALLAGVLGIPDNNFFLGLNNVVTSSVVNESYPTTMGFTRDEVTKLASTFGQKQRLPEIAQWYGGYHYAGMEIYNPWSVISYFANHCRSQSYWDITINQAMLKQLIPKASHEQYNSLLQLHEGQNITAVIEDGSFYEDVGIDALYTLLLISGCLTAESSHWGPAGQECTLVIPNKETHILYRQEIFRHIS</sequence>
<dbReference type="InterPro" id="IPR027417">
    <property type="entry name" value="P-loop_NTPase"/>
</dbReference>
<protein>
    <recommendedName>
        <fullName evidence="1">AAA-ATPase-like domain-containing protein</fullName>
    </recommendedName>
</protein>
<dbReference type="Pfam" id="PF09820">
    <property type="entry name" value="AAA-ATPase_like"/>
    <property type="match status" value="1"/>
</dbReference>
<dbReference type="OrthoDB" id="1050390at2"/>
<dbReference type="AlphaFoldDB" id="I0GVH0"/>
<dbReference type="HOGENOM" id="CLU_021114_1_1_9"/>
<feature type="domain" description="AAA-ATPase-like" evidence="1">
    <location>
        <begin position="4"/>
        <end position="224"/>
    </location>
</feature>
<dbReference type="Gene3D" id="3.40.50.300">
    <property type="entry name" value="P-loop containing nucleotide triphosphate hydrolases"/>
    <property type="match status" value="1"/>
</dbReference>
<proteinExistence type="predicted"/>
<dbReference type="InterPro" id="IPR018631">
    <property type="entry name" value="AAA-ATPase-like_dom"/>
</dbReference>
<dbReference type="PATRIC" id="fig|927704.6.peg.3568"/>
<dbReference type="RefSeq" id="WP_014426057.1">
    <property type="nucleotide sequence ID" value="NC_017070.1"/>
</dbReference>